<dbReference type="Gene3D" id="3.30.450.20">
    <property type="entry name" value="PAS domain"/>
    <property type="match status" value="3"/>
</dbReference>
<evidence type="ECO:0000259" key="3">
    <source>
        <dbReference type="PROSITE" id="PS50883"/>
    </source>
</evidence>
<dbReference type="Proteomes" id="UP001216907">
    <property type="component" value="Unassembled WGS sequence"/>
</dbReference>
<dbReference type="SMART" id="SM00086">
    <property type="entry name" value="PAC"/>
    <property type="match status" value="3"/>
</dbReference>
<evidence type="ECO:0000313" key="6">
    <source>
        <dbReference type="Proteomes" id="UP001216907"/>
    </source>
</evidence>
<dbReference type="Pfam" id="PF00563">
    <property type="entry name" value="EAL"/>
    <property type="match status" value="1"/>
</dbReference>
<dbReference type="InterPro" id="IPR001610">
    <property type="entry name" value="PAC"/>
</dbReference>
<reference evidence="5 6" key="1">
    <citation type="submission" date="2023-03" db="EMBL/GenBank/DDBJ databases">
        <title>Paludisphaera mucosa sp. nov. a novel planctomycete from northern fen.</title>
        <authorList>
            <person name="Ivanova A."/>
        </authorList>
    </citation>
    <scope>NUCLEOTIDE SEQUENCE [LARGE SCALE GENOMIC DNA]</scope>
    <source>
        <strain evidence="5 6">Pla2</strain>
    </source>
</reference>
<dbReference type="PROSITE" id="PS50113">
    <property type="entry name" value="PAC"/>
    <property type="match status" value="3"/>
</dbReference>
<feature type="domain" description="PAC" evidence="2">
    <location>
        <begin position="128"/>
        <end position="181"/>
    </location>
</feature>
<feature type="domain" description="PAS" evidence="1">
    <location>
        <begin position="60"/>
        <end position="101"/>
    </location>
</feature>
<dbReference type="NCBIfam" id="TIGR00229">
    <property type="entry name" value="sensory_box"/>
    <property type="match status" value="3"/>
</dbReference>
<dbReference type="Pfam" id="PF00990">
    <property type="entry name" value="GGDEF"/>
    <property type="match status" value="1"/>
</dbReference>
<dbReference type="SUPFAM" id="SSF55073">
    <property type="entry name" value="Nucleotide cyclase"/>
    <property type="match status" value="1"/>
</dbReference>
<dbReference type="SUPFAM" id="SSF141868">
    <property type="entry name" value="EAL domain-like"/>
    <property type="match status" value="1"/>
</dbReference>
<comment type="caution">
    <text evidence="5">The sequence shown here is derived from an EMBL/GenBank/DDBJ whole genome shotgun (WGS) entry which is preliminary data.</text>
</comment>
<dbReference type="PROSITE" id="PS50112">
    <property type="entry name" value="PAS"/>
    <property type="match status" value="3"/>
</dbReference>
<feature type="domain" description="GGDEF" evidence="4">
    <location>
        <begin position="465"/>
        <end position="596"/>
    </location>
</feature>
<evidence type="ECO:0000259" key="4">
    <source>
        <dbReference type="PROSITE" id="PS50887"/>
    </source>
</evidence>
<dbReference type="InterPro" id="IPR000014">
    <property type="entry name" value="PAS"/>
</dbReference>
<proteinExistence type="predicted"/>
<dbReference type="InterPro" id="IPR001633">
    <property type="entry name" value="EAL_dom"/>
</dbReference>
<dbReference type="PROSITE" id="PS50883">
    <property type="entry name" value="EAL"/>
    <property type="match status" value="1"/>
</dbReference>
<dbReference type="InterPro" id="IPR029787">
    <property type="entry name" value="Nucleotide_cyclase"/>
</dbReference>
<dbReference type="PANTHER" id="PTHR44757:SF2">
    <property type="entry name" value="BIOFILM ARCHITECTURE MAINTENANCE PROTEIN MBAA"/>
    <property type="match status" value="1"/>
</dbReference>
<dbReference type="CDD" id="cd01949">
    <property type="entry name" value="GGDEF"/>
    <property type="match status" value="1"/>
</dbReference>
<dbReference type="Gene3D" id="3.20.20.450">
    <property type="entry name" value="EAL domain"/>
    <property type="match status" value="1"/>
</dbReference>
<dbReference type="Gene3D" id="3.30.70.270">
    <property type="match status" value="1"/>
</dbReference>
<evidence type="ECO:0000259" key="2">
    <source>
        <dbReference type="PROSITE" id="PS50113"/>
    </source>
</evidence>
<dbReference type="NCBIfam" id="TIGR00254">
    <property type="entry name" value="GGDEF"/>
    <property type="match status" value="1"/>
</dbReference>
<dbReference type="InterPro" id="IPR052155">
    <property type="entry name" value="Biofilm_reg_signaling"/>
</dbReference>
<name>A0ABT6FAL7_9BACT</name>
<dbReference type="SMART" id="SM00267">
    <property type="entry name" value="GGDEF"/>
    <property type="match status" value="1"/>
</dbReference>
<gene>
    <name evidence="5" type="ORF">PZE19_12135</name>
</gene>
<dbReference type="InterPro" id="IPR013656">
    <property type="entry name" value="PAS_4"/>
</dbReference>
<dbReference type="PANTHER" id="PTHR44757">
    <property type="entry name" value="DIGUANYLATE CYCLASE DGCP"/>
    <property type="match status" value="1"/>
</dbReference>
<evidence type="ECO:0000259" key="1">
    <source>
        <dbReference type="PROSITE" id="PS50112"/>
    </source>
</evidence>
<dbReference type="InterPro" id="IPR013655">
    <property type="entry name" value="PAS_fold_3"/>
</dbReference>
<dbReference type="CDD" id="cd00130">
    <property type="entry name" value="PAS"/>
    <property type="match status" value="3"/>
</dbReference>
<dbReference type="Pfam" id="PF08448">
    <property type="entry name" value="PAS_4"/>
    <property type="match status" value="1"/>
</dbReference>
<dbReference type="InterPro" id="IPR035965">
    <property type="entry name" value="PAS-like_dom_sf"/>
</dbReference>
<dbReference type="InterPro" id="IPR000160">
    <property type="entry name" value="GGDEF_dom"/>
</dbReference>
<dbReference type="InterPro" id="IPR000700">
    <property type="entry name" value="PAS-assoc_C"/>
</dbReference>
<accession>A0ABT6FAL7</accession>
<feature type="domain" description="PAC" evidence="2">
    <location>
        <begin position="382"/>
        <end position="434"/>
    </location>
</feature>
<protein>
    <submittedName>
        <fullName evidence="5">EAL domain-containing protein</fullName>
    </submittedName>
</protein>
<dbReference type="CDD" id="cd01948">
    <property type="entry name" value="EAL"/>
    <property type="match status" value="1"/>
</dbReference>
<sequence>MKGRRDFGRPRDARAGRDLVDEPRAALRLLTRVEVQPAVAATAPAACVCGASPRRVDFPRAILENSRAIVYIKDVEGRYLFVNSRFESISGLRPDDVLGKTDHELWDAATADAFRANDLLATAGGGASEIEELLRVPGSDRPRAFVSVKEPLLDATGRVYAICGISTDITERKRIEESTRLDELRYRSLVDATAAMVWSTPASGEFEYEQPGWSAFTGQTFDELKGWGWLDAVHPEDRAETVRVWSAVIRTRETHLFEHRVRRRDGQYRDTYARAVPILAPDGSFREWMGLHIDVTDRKAAEKLLRESQQRHAVAMAASGTGTYRLDFESGTMEWDDQMRKLLGASRDVPPSIEETLRRIHPDDRQGVREIIEASRTEGLNAPMEFRVVLPDGGLRWLHGHGRPFGKFGVAPSYVVGGCYDITKLKLAEERLSHRANHDVLTGMPNRNLLHAVMESFVSEKSTCPRFAFLLLDLDRFKEINDAFGHDHGDAVLQELNPRLNDAVTRSDLIARLGGDEFGILVGGAGRAEAVATAQAILASLQRPIPVKGQMLEVGASVGIALYPDHGRDVAALLRVADIAMYSAKRARSGWTVYQAELDRGSPRRLNMVGELRQAVEEDQLLLHYQPKVDLRSMRDAGAEALVRWRHPRDGMLPPGAFIPLAEETGLIRPLSRWVLDRALSDGRDLAAAGASPGVAVNLAPDILLEPNLVADVVELLRAYATSPRRLTIEVTEGAIMKSPARAKAVLHALHELGVRISIDDFGTGYSSLAYLKELPVDEVKVDRSFVKDMAVNPRDACIVRSVIDLGHNLGLRVVAEGVEDEAALNLLRTWGCDVAQGFHLSPPLATEGWLRRCRGEADAFEEP</sequence>
<keyword evidence="6" id="KW-1185">Reference proteome</keyword>
<dbReference type="PROSITE" id="PS50887">
    <property type="entry name" value="GGDEF"/>
    <property type="match status" value="1"/>
</dbReference>
<feature type="domain" description="EAL" evidence="3">
    <location>
        <begin position="605"/>
        <end position="858"/>
    </location>
</feature>
<dbReference type="SMART" id="SM00091">
    <property type="entry name" value="PAS"/>
    <property type="match status" value="3"/>
</dbReference>
<dbReference type="SUPFAM" id="SSF55785">
    <property type="entry name" value="PYP-like sensor domain (PAS domain)"/>
    <property type="match status" value="3"/>
</dbReference>
<feature type="domain" description="PAS" evidence="1">
    <location>
        <begin position="182"/>
        <end position="252"/>
    </location>
</feature>
<feature type="domain" description="PAC" evidence="2">
    <location>
        <begin position="255"/>
        <end position="307"/>
    </location>
</feature>
<dbReference type="InterPro" id="IPR043128">
    <property type="entry name" value="Rev_trsase/Diguanyl_cyclase"/>
</dbReference>
<evidence type="ECO:0000313" key="5">
    <source>
        <dbReference type="EMBL" id="MDG3004526.1"/>
    </source>
</evidence>
<organism evidence="5 6">
    <name type="scientific">Paludisphaera mucosa</name>
    <dbReference type="NCBI Taxonomy" id="3030827"/>
    <lineage>
        <taxon>Bacteria</taxon>
        <taxon>Pseudomonadati</taxon>
        <taxon>Planctomycetota</taxon>
        <taxon>Planctomycetia</taxon>
        <taxon>Isosphaerales</taxon>
        <taxon>Isosphaeraceae</taxon>
        <taxon>Paludisphaera</taxon>
    </lineage>
</organism>
<dbReference type="EMBL" id="JARRAG010000002">
    <property type="protein sequence ID" value="MDG3004526.1"/>
    <property type="molecule type" value="Genomic_DNA"/>
</dbReference>
<dbReference type="SMART" id="SM00052">
    <property type="entry name" value="EAL"/>
    <property type="match status" value="1"/>
</dbReference>
<feature type="domain" description="PAS" evidence="1">
    <location>
        <begin position="308"/>
        <end position="379"/>
    </location>
</feature>
<dbReference type="RefSeq" id="WP_277860881.1">
    <property type="nucleotide sequence ID" value="NZ_JARRAG010000002.1"/>
</dbReference>
<dbReference type="Pfam" id="PF08447">
    <property type="entry name" value="PAS_3"/>
    <property type="match status" value="2"/>
</dbReference>
<dbReference type="InterPro" id="IPR035919">
    <property type="entry name" value="EAL_sf"/>
</dbReference>